<reference evidence="8" key="1">
    <citation type="submission" date="2017-08" db="EMBL/GenBank/DDBJ databases">
        <title>Genomes of multiple Clavibacter strains from different subspecies.</title>
        <authorList>
            <person name="Yuan X.-K."/>
            <person name="Li X.-S."/>
            <person name="Nie J."/>
            <person name="De Boer S.H."/>
        </authorList>
    </citation>
    <scope>NUCLEOTIDE SEQUENCE [LARGE SCALE GENOMIC DNA]</scope>
    <source>
        <strain evidence="8">ATCC 33566</strain>
    </source>
</reference>
<dbReference type="PANTHER" id="PTHR23513">
    <property type="entry name" value="INTEGRAL MEMBRANE EFFLUX PROTEIN-RELATED"/>
    <property type="match status" value="1"/>
</dbReference>
<dbReference type="InterPro" id="IPR011701">
    <property type="entry name" value="MFS"/>
</dbReference>
<accession>A0A225CGC4</accession>
<protein>
    <recommendedName>
        <fullName evidence="10">MFS transporter</fullName>
    </recommendedName>
</protein>
<evidence type="ECO:0000256" key="7">
    <source>
        <dbReference type="SAM" id="Phobius"/>
    </source>
</evidence>
<feature type="transmembrane region" description="Helical" evidence="7">
    <location>
        <begin position="116"/>
        <end position="144"/>
    </location>
</feature>
<feature type="transmembrane region" description="Helical" evidence="7">
    <location>
        <begin position="297"/>
        <end position="317"/>
    </location>
</feature>
<organism evidence="8 9">
    <name type="scientific">Clavibacter tessellarius</name>
    <dbReference type="NCBI Taxonomy" id="31965"/>
    <lineage>
        <taxon>Bacteria</taxon>
        <taxon>Bacillati</taxon>
        <taxon>Actinomycetota</taxon>
        <taxon>Actinomycetes</taxon>
        <taxon>Micrococcales</taxon>
        <taxon>Microbacteriaceae</taxon>
        <taxon>Clavibacter</taxon>
    </lineage>
</organism>
<evidence type="ECO:0000256" key="4">
    <source>
        <dbReference type="ARBA" id="ARBA00022989"/>
    </source>
</evidence>
<feature type="transmembrane region" description="Helical" evidence="7">
    <location>
        <begin position="390"/>
        <end position="411"/>
    </location>
</feature>
<feature type="transmembrane region" description="Helical" evidence="7">
    <location>
        <begin position="156"/>
        <end position="175"/>
    </location>
</feature>
<dbReference type="Gene3D" id="1.20.1250.20">
    <property type="entry name" value="MFS general substrate transporter like domains"/>
    <property type="match status" value="1"/>
</dbReference>
<feature type="transmembrane region" description="Helical" evidence="7">
    <location>
        <begin position="181"/>
        <end position="199"/>
    </location>
</feature>
<dbReference type="AlphaFoldDB" id="A0A225CGC4"/>
<dbReference type="PANTHER" id="PTHR23513:SF6">
    <property type="entry name" value="MAJOR FACILITATOR SUPERFAMILY ASSOCIATED DOMAIN-CONTAINING PROTEIN"/>
    <property type="match status" value="1"/>
</dbReference>
<sequence>MADATADPADAPAPGPAPSATSRMRTFVLSRGVSWAGNALTAVALPVLVYTTTGDAALLGLVAMMEALPYLVLALPVGALVDGWDARRTMLATTWLSAAATATVPLAALGGTPHPALLVGVAAVVSSLFVFFDAASFAAVPALAGRDRVGAATTRMTTVYTVIGIAGPLAGAAAVSGLGAPAVLALDALSYAASALLLARVRWTPVARPAAPARRRLAAEVLEGLGHIRRTPLVRDLTLLGLGSSLTGGAVTGTLVVMIARGLHEPADGPALGVLAAAAAVGTLVASRALGAVQRRLGVGVVAICALAAQTALTAAWAAVGSLVVAVLVLAPWQAAASTVALSGIVVRQTVTPAQLQGRVNTTARMVAWGGQPVGAGLGGLLAASVGIRVAILVTGLGALASLVGALASGLRRAPRLADLPVPDAADAPDHPR</sequence>
<evidence type="ECO:0000256" key="1">
    <source>
        <dbReference type="ARBA" id="ARBA00004651"/>
    </source>
</evidence>
<feature type="compositionally biased region" description="Low complexity" evidence="6">
    <location>
        <begin position="1"/>
        <end position="10"/>
    </location>
</feature>
<keyword evidence="3 7" id="KW-0812">Transmembrane</keyword>
<evidence type="ECO:0000256" key="5">
    <source>
        <dbReference type="ARBA" id="ARBA00023136"/>
    </source>
</evidence>
<name>A0A225CGC4_9MICO</name>
<feature type="transmembrane region" description="Helical" evidence="7">
    <location>
        <begin position="271"/>
        <end position="290"/>
    </location>
</feature>
<feature type="transmembrane region" description="Helical" evidence="7">
    <location>
        <begin position="32"/>
        <end position="50"/>
    </location>
</feature>
<dbReference type="GO" id="GO:0005886">
    <property type="term" value="C:plasma membrane"/>
    <property type="evidence" value="ECO:0007669"/>
    <property type="project" value="UniProtKB-SubCell"/>
</dbReference>
<comment type="caution">
    <text evidence="8">The sequence shown here is derived from an EMBL/GenBank/DDBJ whole genome shotgun (WGS) entry which is preliminary data.</text>
</comment>
<gene>
    <name evidence="8" type="ORF">B5P24_12650</name>
</gene>
<evidence type="ECO:0000313" key="9">
    <source>
        <dbReference type="Proteomes" id="UP000215316"/>
    </source>
</evidence>
<feature type="transmembrane region" description="Helical" evidence="7">
    <location>
        <begin position="367"/>
        <end position="384"/>
    </location>
</feature>
<dbReference type="Pfam" id="PF07690">
    <property type="entry name" value="MFS_1"/>
    <property type="match status" value="1"/>
</dbReference>
<dbReference type="RefSeq" id="WP_094130170.1">
    <property type="nucleotide sequence ID" value="NZ_CP040788.1"/>
</dbReference>
<dbReference type="EMBL" id="MZMQ01000001">
    <property type="protein sequence ID" value="OQJ63781.1"/>
    <property type="molecule type" value="Genomic_DNA"/>
</dbReference>
<comment type="subcellular location">
    <subcellularLocation>
        <location evidence="1">Cell membrane</location>
        <topology evidence="1">Multi-pass membrane protein</topology>
    </subcellularLocation>
</comment>
<dbReference type="InterPro" id="IPR036259">
    <property type="entry name" value="MFS_trans_sf"/>
</dbReference>
<dbReference type="SUPFAM" id="SSF103473">
    <property type="entry name" value="MFS general substrate transporter"/>
    <property type="match status" value="1"/>
</dbReference>
<keyword evidence="2" id="KW-1003">Cell membrane</keyword>
<keyword evidence="4 7" id="KW-1133">Transmembrane helix</keyword>
<dbReference type="OrthoDB" id="9815525at2"/>
<keyword evidence="9" id="KW-1185">Reference proteome</keyword>
<feature type="transmembrane region" description="Helical" evidence="7">
    <location>
        <begin position="56"/>
        <end position="77"/>
    </location>
</feature>
<evidence type="ECO:0000256" key="6">
    <source>
        <dbReference type="SAM" id="MobiDB-lite"/>
    </source>
</evidence>
<feature type="transmembrane region" description="Helical" evidence="7">
    <location>
        <begin position="237"/>
        <end position="259"/>
    </location>
</feature>
<evidence type="ECO:0000256" key="2">
    <source>
        <dbReference type="ARBA" id="ARBA00022475"/>
    </source>
</evidence>
<dbReference type="Proteomes" id="UP000215316">
    <property type="component" value="Unassembled WGS sequence"/>
</dbReference>
<dbReference type="CDD" id="cd06173">
    <property type="entry name" value="MFS_MefA_like"/>
    <property type="match status" value="1"/>
</dbReference>
<feature type="transmembrane region" description="Helical" evidence="7">
    <location>
        <begin position="89"/>
        <end position="110"/>
    </location>
</feature>
<feature type="transmembrane region" description="Helical" evidence="7">
    <location>
        <begin position="323"/>
        <end position="347"/>
    </location>
</feature>
<dbReference type="GO" id="GO:0022857">
    <property type="term" value="F:transmembrane transporter activity"/>
    <property type="evidence" value="ECO:0007669"/>
    <property type="project" value="InterPro"/>
</dbReference>
<evidence type="ECO:0008006" key="10">
    <source>
        <dbReference type="Google" id="ProtNLM"/>
    </source>
</evidence>
<feature type="region of interest" description="Disordered" evidence="6">
    <location>
        <begin position="1"/>
        <end position="21"/>
    </location>
</feature>
<evidence type="ECO:0000313" key="8">
    <source>
        <dbReference type="EMBL" id="OQJ63781.1"/>
    </source>
</evidence>
<keyword evidence="5 7" id="KW-0472">Membrane</keyword>
<evidence type="ECO:0000256" key="3">
    <source>
        <dbReference type="ARBA" id="ARBA00022692"/>
    </source>
</evidence>
<proteinExistence type="predicted"/>